<dbReference type="AlphaFoldDB" id="A0A6G1GAJ9"/>
<reference evidence="4" key="2">
    <citation type="submission" date="2020-04" db="EMBL/GenBank/DDBJ databases">
        <authorList>
            <consortium name="NCBI Genome Project"/>
        </authorList>
    </citation>
    <scope>NUCLEOTIDE SEQUENCE</scope>
    <source>
        <strain evidence="4">CBS 781.70</strain>
    </source>
</reference>
<feature type="region of interest" description="Disordered" evidence="1">
    <location>
        <begin position="190"/>
        <end position="209"/>
    </location>
</feature>
<name>A0A6G1GAJ9_9PEZI</name>
<evidence type="ECO:0000313" key="4">
    <source>
        <dbReference type="RefSeq" id="XP_033536561.1"/>
    </source>
</evidence>
<proteinExistence type="predicted"/>
<evidence type="ECO:0000256" key="1">
    <source>
        <dbReference type="SAM" id="MobiDB-lite"/>
    </source>
</evidence>
<accession>A0A6G1GAJ9</accession>
<dbReference type="GeneID" id="54415178"/>
<gene>
    <name evidence="2 4" type="ORF">P152DRAFT_238936</name>
</gene>
<evidence type="ECO:0000313" key="3">
    <source>
        <dbReference type="Proteomes" id="UP000504638"/>
    </source>
</evidence>
<keyword evidence="3" id="KW-1185">Reference proteome</keyword>
<feature type="compositionally biased region" description="Polar residues" evidence="1">
    <location>
        <begin position="200"/>
        <end position="209"/>
    </location>
</feature>
<dbReference type="RefSeq" id="XP_033536561.1">
    <property type="nucleotide sequence ID" value="XM_033674608.1"/>
</dbReference>
<dbReference type="Proteomes" id="UP000504638">
    <property type="component" value="Unplaced"/>
</dbReference>
<evidence type="ECO:0000313" key="2">
    <source>
        <dbReference type="EMBL" id="KAF1814930.1"/>
    </source>
</evidence>
<reference evidence="2 4" key="1">
    <citation type="submission" date="2020-01" db="EMBL/GenBank/DDBJ databases">
        <authorList>
            <consortium name="DOE Joint Genome Institute"/>
            <person name="Haridas S."/>
            <person name="Albert R."/>
            <person name="Binder M."/>
            <person name="Bloem J."/>
            <person name="Labutti K."/>
            <person name="Salamov A."/>
            <person name="Andreopoulos B."/>
            <person name="Baker S.E."/>
            <person name="Barry K."/>
            <person name="Bills G."/>
            <person name="Bluhm B.H."/>
            <person name="Cannon C."/>
            <person name="Castanera R."/>
            <person name="Culley D.E."/>
            <person name="Daum C."/>
            <person name="Ezra D."/>
            <person name="Gonzalez J.B."/>
            <person name="Henrissat B."/>
            <person name="Kuo A."/>
            <person name="Liang C."/>
            <person name="Lipzen A."/>
            <person name="Lutzoni F."/>
            <person name="Magnuson J."/>
            <person name="Mondo S."/>
            <person name="Nolan M."/>
            <person name="Ohm R."/>
            <person name="Pangilinan J."/>
            <person name="Park H.-J."/>
            <person name="Ramirez L."/>
            <person name="Alfaro M."/>
            <person name="Sun H."/>
            <person name="Tritt A."/>
            <person name="Yoshinaga Y."/>
            <person name="Zwiers L.-H."/>
            <person name="Turgeon B.G."/>
            <person name="Goodwin S.B."/>
            <person name="Spatafora J.W."/>
            <person name="Crous P.W."/>
            <person name="Grigoriev I.V."/>
        </authorList>
    </citation>
    <scope>NUCLEOTIDE SEQUENCE</scope>
    <source>
        <strain evidence="2 4">CBS 781.70</strain>
    </source>
</reference>
<organism evidence="2">
    <name type="scientific">Eremomyces bilateralis CBS 781.70</name>
    <dbReference type="NCBI Taxonomy" id="1392243"/>
    <lineage>
        <taxon>Eukaryota</taxon>
        <taxon>Fungi</taxon>
        <taxon>Dikarya</taxon>
        <taxon>Ascomycota</taxon>
        <taxon>Pezizomycotina</taxon>
        <taxon>Dothideomycetes</taxon>
        <taxon>Dothideomycetes incertae sedis</taxon>
        <taxon>Eremomycetales</taxon>
        <taxon>Eremomycetaceae</taxon>
        <taxon>Eremomyces</taxon>
    </lineage>
</organism>
<dbReference type="EMBL" id="ML975152">
    <property type="protein sequence ID" value="KAF1814930.1"/>
    <property type="molecule type" value="Genomic_DNA"/>
</dbReference>
<sequence>MKLKCLNIKDSLKRERFIHPSGLSARPMWERCEMVNWKSGITSSCHVQELHKRSKSPNSNHTSSNVQCSRSGGTELWHFHFTFMSVTCVHSMYGVGSIERAGNTHGGLRNRVLSANTAITKYTKPHARPAWLHSHEGNWQREMQSDGLRCSNRLQNWSLPPQVGHLPCWMVKHCGHPQLGHRQTTIWSQACSGSKGPISRRSNQGLNYL</sequence>
<reference evidence="4" key="3">
    <citation type="submission" date="2025-04" db="UniProtKB">
        <authorList>
            <consortium name="RefSeq"/>
        </authorList>
    </citation>
    <scope>IDENTIFICATION</scope>
    <source>
        <strain evidence="4">CBS 781.70</strain>
    </source>
</reference>
<protein>
    <submittedName>
        <fullName evidence="2 4">Uncharacterized protein</fullName>
    </submittedName>
</protein>